<feature type="transmembrane region" description="Helical" evidence="1">
    <location>
        <begin position="90"/>
        <end position="112"/>
    </location>
</feature>
<dbReference type="PANTHER" id="PTHR40047">
    <property type="entry name" value="UPF0703 PROTEIN YCGQ"/>
    <property type="match status" value="1"/>
</dbReference>
<keyword evidence="5" id="KW-1185">Reference proteome</keyword>
<evidence type="ECO:0000259" key="2">
    <source>
        <dbReference type="Pfam" id="PF09323"/>
    </source>
</evidence>
<dbReference type="OrthoDB" id="9770408at2"/>
<proteinExistence type="predicted"/>
<feature type="domain" description="DUF1980" evidence="3">
    <location>
        <begin position="148"/>
        <end position="272"/>
    </location>
</feature>
<feature type="transmembrane region" description="Helical" evidence="1">
    <location>
        <begin position="49"/>
        <end position="69"/>
    </location>
</feature>
<dbReference type="InterPro" id="IPR048447">
    <property type="entry name" value="DUF1980_C"/>
</dbReference>
<keyword evidence="1" id="KW-0812">Transmembrane</keyword>
<dbReference type="PANTHER" id="PTHR40047:SF1">
    <property type="entry name" value="UPF0703 PROTEIN YCGQ"/>
    <property type="match status" value="1"/>
</dbReference>
<dbReference type="RefSeq" id="WP_146296369.1">
    <property type="nucleotide sequence ID" value="NZ_CP042326.1"/>
</dbReference>
<dbReference type="Pfam" id="PF21537">
    <property type="entry name" value="DUF1980_C"/>
    <property type="match status" value="1"/>
</dbReference>
<evidence type="ECO:0000256" key="1">
    <source>
        <dbReference type="SAM" id="Phobius"/>
    </source>
</evidence>
<dbReference type="InterPro" id="IPR015402">
    <property type="entry name" value="DUF1980"/>
</dbReference>
<gene>
    <name evidence="4" type="ORF">FRE64_11550</name>
</gene>
<dbReference type="Proteomes" id="UP000318453">
    <property type="component" value="Chromosome"/>
</dbReference>
<keyword evidence="1" id="KW-0472">Membrane</keyword>
<feature type="domain" description="DUF1980" evidence="2">
    <location>
        <begin position="22"/>
        <end position="127"/>
    </location>
</feature>
<dbReference type="Pfam" id="PF09323">
    <property type="entry name" value="DUF1980"/>
    <property type="match status" value="1"/>
</dbReference>
<dbReference type="KEGG" id="enn:FRE64_11550"/>
<evidence type="ECO:0000313" key="5">
    <source>
        <dbReference type="Proteomes" id="UP000318453"/>
    </source>
</evidence>
<dbReference type="EMBL" id="CP042326">
    <property type="protein sequence ID" value="QDZ40531.1"/>
    <property type="molecule type" value="Genomic_DNA"/>
</dbReference>
<keyword evidence="1" id="KW-1133">Transmembrane helix</keyword>
<feature type="transmembrane region" description="Helical" evidence="1">
    <location>
        <begin position="12"/>
        <end position="37"/>
    </location>
</feature>
<evidence type="ECO:0000259" key="3">
    <source>
        <dbReference type="Pfam" id="PF21537"/>
    </source>
</evidence>
<protein>
    <submittedName>
        <fullName evidence="4">TIGR03943 family protein</fullName>
    </submittedName>
</protein>
<dbReference type="NCBIfam" id="TIGR03943">
    <property type="entry name" value="TIGR03943 family putative permease subunit"/>
    <property type="match status" value="1"/>
</dbReference>
<dbReference type="InterPro" id="IPR052955">
    <property type="entry name" value="UPF0703_membrane_permease"/>
</dbReference>
<evidence type="ECO:0000313" key="4">
    <source>
        <dbReference type="EMBL" id="QDZ40531.1"/>
    </source>
</evidence>
<organism evidence="4 5">
    <name type="scientific">Euhalothece natronophila Z-M001</name>
    <dbReference type="NCBI Taxonomy" id="522448"/>
    <lineage>
        <taxon>Bacteria</taxon>
        <taxon>Bacillati</taxon>
        <taxon>Cyanobacteriota</taxon>
        <taxon>Cyanophyceae</taxon>
        <taxon>Oscillatoriophycideae</taxon>
        <taxon>Chroococcales</taxon>
        <taxon>Halothecacae</taxon>
        <taxon>Halothece cluster</taxon>
        <taxon>Euhalothece</taxon>
    </lineage>
</organism>
<accession>A0A5B8NPR4</accession>
<name>A0A5B8NPR4_9CHRO</name>
<sequence length="272" mass="31196">MRVLKNVPFYRWYAFILPSLDAVTFLGWGILLLGYWLSGEIRLLIHPNYVWLVILTGFILLFAGIAKSIELYKERNNIYFNNRKKVVQHITLLPSGWSTGFLLITLILATFIPPKVLDSDVALQRGIRETLPLTQTQPEPFRVNVQPEDRSLIDWVKTLNSYPEPEAYRGDAVDVKGFVIKMNELDDNYFLLAKFIITCCALDAYPIAIPVKIDGNNEAYKEDSWLEIQGEMTTEMLPLEGMQYKEGTLNRQLVIKAESITEIPTPDNPYGY</sequence>
<reference evidence="4 5" key="1">
    <citation type="submission" date="2019-08" db="EMBL/GenBank/DDBJ databases">
        <title>Carotenoids and Carotenoid Binding Proteins in the Halophilic Cyanobacterium Euhalothece sp. ZM00.</title>
        <authorList>
            <person name="Cho S.M."/>
            <person name="Song J.Y."/>
            <person name="Park Y.-I."/>
        </authorList>
    </citation>
    <scope>NUCLEOTIDE SEQUENCE [LARGE SCALE GENOMIC DNA]</scope>
    <source>
        <strain evidence="4 5">Z-M001</strain>
    </source>
</reference>
<dbReference type="AlphaFoldDB" id="A0A5B8NPR4"/>
<dbReference type="InterPro" id="IPR048493">
    <property type="entry name" value="DUF1980_N"/>
</dbReference>